<name>A0AAV4LN05_BABCB</name>
<dbReference type="GeneID" id="94192702"/>
<accession>A0AAV4LN05</accession>
<dbReference type="RefSeq" id="XP_067713290.1">
    <property type="nucleotide sequence ID" value="XM_067857189.1"/>
</dbReference>
<dbReference type="Proteomes" id="UP001497744">
    <property type="component" value="Unassembled WGS sequence"/>
</dbReference>
<evidence type="ECO:0000313" key="1">
    <source>
        <dbReference type="EMBL" id="GIX61219.1"/>
    </source>
</evidence>
<proteinExistence type="predicted"/>
<organism evidence="1 2">
    <name type="scientific">Babesia caballi</name>
    <dbReference type="NCBI Taxonomy" id="5871"/>
    <lineage>
        <taxon>Eukaryota</taxon>
        <taxon>Sar</taxon>
        <taxon>Alveolata</taxon>
        <taxon>Apicomplexa</taxon>
        <taxon>Aconoidasida</taxon>
        <taxon>Piroplasmida</taxon>
        <taxon>Babesiidae</taxon>
        <taxon>Babesia</taxon>
    </lineage>
</organism>
<keyword evidence="1" id="KW-0808">Transferase</keyword>
<sequence>MERQPVTVYLPAADHRRLCSGDVDRLLVGWDSPSLEAIVAVASFPSWQKPALVAALHDLERMPELRHVFCRHGSLALLDNFPPEGGPSGLRLQGSSGCLPHTRVIKYAVDDFNVVTFAELLALGTNCQQQCASSGCASSSHTSLSSYLIVGRALAGRLNDLLRAKSTDSPLADSSAPLSLLQASRRRCRAFIEAAATTLRLWMIRIVVCASLTAQRLLSVAALFRSPLLQKWMQQTTFISVLSNRLSQAALWQERYAQLQLQTGEPLPCVPQLSRRRRLPRRQAQHPAEHLVLRR</sequence>
<reference evidence="1 2" key="1">
    <citation type="submission" date="2021-06" db="EMBL/GenBank/DDBJ databases">
        <title>Genome sequence of Babesia caballi.</title>
        <authorList>
            <person name="Yamagishi J."/>
            <person name="Kidaka T."/>
            <person name="Ochi A."/>
        </authorList>
    </citation>
    <scope>NUCLEOTIDE SEQUENCE [LARGE SCALE GENOMIC DNA]</scope>
    <source>
        <strain evidence="1">USDA-D6B2</strain>
    </source>
</reference>
<protein>
    <submittedName>
        <fullName evidence="1">Phosphatidylinositol N-acetylglucosaminyltransferase subunit Q, putative</fullName>
    </submittedName>
</protein>
<dbReference type="EMBL" id="BPLF01000001">
    <property type="protein sequence ID" value="GIX61219.1"/>
    <property type="molecule type" value="Genomic_DNA"/>
</dbReference>
<keyword evidence="1" id="KW-0328">Glycosyltransferase</keyword>
<keyword evidence="2" id="KW-1185">Reference proteome</keyword>
<dbReference type="GO" id="GO:0016757">
    <property type="term" value="F:glycosyltransferase activity"/>
    <property type="evidence" value="ECO:0007669"/>
    <property type="project" value="UniProtKB-KW"/>
</dbReference>
<evidence type="ECO:0000313" key="2">
    <source>
        <dbReference type="Proteomes" id="UP001497744"/>
    </source>
</evidence>
<gene>
    <name evidence="1" type="ORF">BcabD6B2_06540</name>
</gene>
<dbReference type="AlphaFoldDB" id="A0AAV4LN05"/>
<comment type="caution">
    <text evidence="1">The sequence shown here is derived from an EMBL/GenBank/DDBJ whole genome shotgun (WGS) entry which is preliminary data.</text>
</comment>